<sequence>MYFFAMDDVLDGLIGPDDLVRDSLGERYSPEQIERRLVSTEVRIRGSLVDELVDDFYSSESTSASKLEELLTPVFANNKESIAFERVLQRHCPILALQDNNPHQPVVEKVYYGKDRREDLLHLVMTFVSAASFHRYDEYVLRELLYPKTATELFPESAADPSFDPDNLTEQKPEPRELRRGGPDPLLLARTLLQKGASPNARLGYLEIPNWRGSYWTPWTVTLLSLAGVIRKSELLDDVLLDLVELYLSHGADPTICFVGRYIPKHKLRPVPVWRVCSGTYATLTLESHIPKLFDEEHAGWHYLTLAQLVEPVAPHPKKKAVVGLLYSKSPWAVSRWVAGPPQAWELELAQLGTCYFFVPMVVQEHELKSLVISDSAKSRLLPTGLIPI</sequence>
<dbReference type="EMBL" id="BAAFSV010000001">
    <property type="protein sequence ID" value="GAB1312453.1"/>
    <property type="molecule type" value="Genomic_DNA"/>
</dbReference>
<evidence type="ECO:0000256" key="1">
    <source>
        <dbReference type="SAM" id="MobiDB-lite"/>
    </source>
</evidence>
<name>A0ABQ0G3W3_9PEZI</name>
<gene>
    <name evidence="2" type="ORF">MFIFM68171_02663</name>
</gene>
<comment type="caution">
    <text evidence="2">The sequence shown here is derived from an EMBL/GenBank/DDBJ whole genome shotgun (WGS) entry which is preliminary data.</text>
</comment>
<proteinExistence type="predicted"/>
<dbReference type="RefSeq" id="XP_070914186.1">
    <property type="nucleotide sequence ID" value="XM_071058085.1"/>
</dbReference>
<dbReference type="Proteomes" id="UP001628179">
    <property type="component" value="Unassembled WGS sequence"/>
</dbReference>
<evidence type="ECO:0000313" key="3">
    <source>
        <dbReference type="Proteomes" id="UP001628179"/>
    </source>
</evidence>
<reference evidence="2 3" key="1">
    <citation type="submission" date="2024-09" db="EMBL/GenBank/DDBJ databases">
        <title>Itraconazole resistance in Madurella fahalii resulting from another homologue of gene encoding cytochrome P450 14-alpha sterol demethylase (CYP51).</title>
        <authorList>
            <person name="Yoshioka I."/>
            <person name="Fahal A.H."/>
            <person name="Kaneko S."/>
            <person name="Yaguchi T."/>
        </authorList>
    </citation>
    <scope>NUCLEOTIDE SEQUENCE [LARGE SCALE GENOMIC DNA]</scope>
    <source>
        <strain evidence="2 3">IFM 68171</strain>
    </source>
</reference>
<organism evidence="2 3">
    <name type="scientific">Madurella fahalii</name>
    <dbReference type="NCBI Taxonomy" id="1157608"/>
    <lineage>
        <taxon>Eukaryota</taxon>
        <taxon>Fungi</taxon>
        <taxon>Dikarya</taxon>
        <taxon>Ascomycota</taxon>
        <taxon>Pezizomycotina</taxon>
        <taxon>Sordariomycetes</taxon>
        <taxon>Sordariomycetidae</taxon>
        <taxon>Sordariales</taxon>
        <taxon>Sordariales incertae sedis</taxon>
        <taxon>Madurella</taxon>
    </lineage>
</organism>
<keyword evidence="3" id="KW-1185">Reference proteome</keyword>
<feature type="compositionally biased region" description="Basic and acidic residues" evidence="1">
    <location>
        <begin position="169"/>
        <end position="182"/>
    </location>
</feature>
<dbReference type="GeneID" id="98173408"/>
<protein>
    <submittedName>
        <fullName evidence="2">Uncharacterized protein</fullName>
    </submittedName>
</protein>
<accession>A0ABQ0G3W3</accession>
<evidence type="ECO:0000313" key="2">
    <source>
        <dbReference type="EMBL" id="GAB1312453.1"/>
    </source>
</evidence>
<feature type="region of interest" description="Disordered" evidence="1">
    <location>
        <begin position="156"/>
        <end position="182"/>
    </location>
</feature>